<dbReference type="AlphaFoldDB" id="A0AA51ULZ2"/>
<feature type="compositionally biased region" description="Basic and acidic residues" evidence="1">
    <location>
        <begin position="545"/>
        <end position="555"/>
    </location>
</feature>
<dbReference type="Proteomes" id="UP001182908">
    <property type="component" value="Chromosome"/>
</dbReference>
<protein>
    <recommendedName>
        <fullName evidence="3">DUF7507 domain-containing protein</fullName>
    </recommendedName>
</protein>
<keyword evidence="2" id="KW-0812">Transmembrane</keyword>
<keyword evidence="5" id="KW-1185">Reference proteome</keyword>
<dbReference type="InterPro" id="IPR055354">
    <property type="entry name" value="DUF7507"/>
</dbReference>
<feature type="compositionally biased region" description="Acidic residues" evidence="1">
    <location>
        <begin position="556"/>
        <end position="567"/>
    </location>
</feature>
<feature type="domain" description="DUF7507" evidence="3">
    <location>
        <begin position="176"/>
        <end position="281"/>
    </location>
</feature>
<evidence type="ECO:0000259" key="3">
    <source>
        <dbReference type="Pfam" id="PF24346"/>
    </source>
</evidence>
<feature type="domain" description="DUF7507" evidence="3">
    <location>
        <begin position="306"/>
        <end position="411"/>
    </location>
</feature>
<feature type="compositionally biased region" description="Gly residues" evidence="1">
    <location>
        <begin position="569"/>
        <end position="578"/>
    </location>
</feature>
<feature type="transmembrane region" description="Helical" evidence="2">
    <location>
        <begin position="635"/>
        <end position="655"/>
    </location>
</feature>
<keyword evidence="2" id="KW-0472">Membrane</keyword>
<evidence type="ECO:0000256" key="1">
    <source>
        <dbReference type="SAM" id="MobiDB-lite"/>
    </source>
</evidence>
<evidence type="ECO:0000313" key="4">
    <source>
        <dbReference type="EMBL" id="WMW24440.1"/>
    </source>
</evidence>
<proteinExistence type="predicted"/>
<gene>
    <name evidence="4" type="ORF">RE474_10120</name>
</gene>
<dbReference type="InterPro" id="IPR051172">
    <property type="entry name" value="Chlamydia_OmcB"/>
</dbReference>
<evidence type="ECO:0000256" key="2">
    <source>
        <dbReference type="SAM" id="Phobius"/>
    </source>
</evidence>
<dbReference type="NCBIfam" id="TIGR01451">
    <property type="entry name" value="B_ant_repeat"/>
    <property type="match status" value="3"/>
</dbReference>
<reference evidence="4 5" key="1">
    <citation type="submission" date="2023-08" db="EMBL/GenBank/DDBJ databases">
        <title>Methanolobus mangrovi sp. nov. and Methanolobus sediminis sp. nov, two novel methylotrophic methanogens isolated from mangrove sediments in China.</title>
        <authorList>
            <person name="Zhou J."/>
        </authorList>
    </citation>
    <scope>NUCLEOTIDE SEQUENCE [LARGE SCALE GENOMIC DNA]</scope>
    <source>
        <strain evidence="4 5">FTZ6</strain>
    </source>
</reference>
<dbReference type="InterPro" id="IPR047589">
    <property type="entry name" value="DUF11_rpt"/>
</dbReference>
<evidence type="ECO:0000313" key="5">
    <source>
        <dbReference type="Proteomes" id="UP001182908"/>
    </source>
</evidence>
<dbReference type="PANTHER" id="PTHR34819">
    <property type="entry name" value="LARGE CYSTEINE-RICH PERIPLASMIC PROTEIN OMCB"/>
    <property type="match status" value="1"/>
</dbReference>
<dbReference type="Pfam" id="PF24346">
    <property type="entry name" value="DUF7507"/>
    <property type="match status" value="3"/>
</dbReference>
<feature type="region of interest" description="Disordered" evidence="1">
    <location>
        <begin position="534"/>
        <end position="585"/>
    </location>
</feature>
<dbReference type="EMBL" id="CP133592">
    <property type="protein sequence ID" value="WMW24440.1"/>
    <property type="molecule type" value="Genomic_DNA"/>
</dbReference>
<name>A0AA51ULZ2_9EURY</name>
<keyword evidence="2" id="KW-1133">Transmembrane helix</keyword>
<sequence length="658" mass="72352">MIKTKNIWLLTSIFIIFTFAFSGITNANENNMTRILYVDQTIDVGTVNFSNDTEYLYVTYETTGDWTIQKLSLGISNSFNSTPINKGGNIVYGQFDYRDVIEETTIYTYEIPLEPYLPAENNTLYITASAMVNNGRNEVAWANGTIINERTSDATYFTYIISKTDEADEENPDDLKISINKTADFNDENDDGYAQEGENITYKFMVENTGNVTLTDVNVTDPMFTPSEIEAPNGFNGTLLQGENVTYIINYTLSQTDIEAEWVSNTATAAGISPRGTIVTDTDTVDFEIPVKEGGGITEENLDDLKISINKTADFNDENDDGYAQEGENITYKFMVENTGNVTLTDVNVTDPMFTPSEIEAPNGFNGTLLQGESVTYIINYTLSQTDIEAEWVNNTATAAGISPKSTIVTDTDTVDFEIPVKEEGGITEENPDDLKISINKTADFNDENDDGYAQEGENITYKFMVENTGNVTLTDVNVTDPMFTPSEIEAPNGFNGTLLQGESVTYIINYTLSQTDVEAEWMNNTATAAGISPSGTIVTDTDTVDFKIPVKEDDGSTDEEEKEDEGSGNSGGYGGSSGSVSYSREVTTTDDKNRFFSVSDIAEENETVMSIPDPIPEPSQQESSIPDLSVLKNLPWYIVWLLLSAICVMSGYGLTQP</sequence>
<dbReference type="KEGG" id="mseb:RE474_10120"/>
<accession>A0AA51ULZ2</accession>
<dbReference type="RefSeq" id="WP_309310252.1">
    <property type="nucleotide sequence ID" value="NZ_CP133592.1"/>
</dbReference>
<dbReference type="GeneID" id="84233075"/>
<feature type="domain" description="DUF7507" evidence="3">
    <location>
        <begin position="436"/>
        <end position="541"/>
    </location>
</feature>
<organism evidence="4 5">
    <name type="scientific">Methanolobus sediminis</name>
    <dbReference type="NCBI Taxonomy" id="3072978"/>
    <lineage>
        <taxon>Archaea</taxon>
        <taxon>Methanobacteriati</taxon>
        <taxon>Methanobacteriota</taxon>
        <taxon>Stenosarchaea group</taxon>
        <taxon>Methanomicrobia</taxon>
        <taxon>Methanosarcinales</taxon>
        <taxon>Methanosarcinaceae</taxon>
        <taxon>Methanolobus</taxon>
    </lineage>
</organism>